<keyword evidence="10" id="KW-1185">Reference proteome</keyword>
<feature type="domain" description="EGF-like" evidence="6">
    <location>
        <begin position="345"/>
        <end position="379"/>
    </location>
</feature>
<dbReference type="AlphaFoldDB" id="A0A1X7RBP4"/>
<dbReference type="PaxDb" id="6239-ZK1193.2"/>
<comment type="subcellular location">
    <subcellularLocation>
        <location evidence="1">Secreted</location>
    </subcellularLocation>
</comment>
<dbReference type="PANTHER" id="PTHR47324:SF2">
    <property type="entry name" value="EGF-LIKE DOMAIN-CONTAINING PROTEIN-RELATED"/>
    <property type="match status" value="1"/>
</dbReference>
<dbReference type="eggNOG" id="ENOG502RT6I">
    <property type="taxonomic scope" value="Eukaryota"/>
</dbReference>
<dbReference type="Pfam" id="PF00092">
    <property type="entry name" value="VWA"/>
    <property type="match status" value="1"/>
</dbReference>
<dbReference type="InterPro" id="IPR000742">
    <property type="entry name" value="EGF"/>
</dbReference>
<dbReference type="Pfam" id="PF00059">
    <property type="entry name" value="Lectin_C"/>
    <property type="match status" value="1"/>
</dbReference>
<dbReference type="Pfam" id="PF24415">
    <property type="entry name" value="Ig_Irg-7"/>
    <property type="match status" value="2"/>
</dbReference>
<accession>A0A1X7RBP4</accession>
<name>A0A1X7RBP4_CAEEL</name>
<keyword evidence="3 5" id="KW-0732">Signal</keyword>
<dbReference type="CDD" id="cd00198">
    <property type="entry name" value="vWFA"/>
    <property type="match status" value="1"/>
</dbReference>
<dbReference type="InParanoid" id="A0A1X7RBP4"/>
<dbReference type="ExpressionAtlas" id="A0A1X7RBP4">
    <property type="expression patterns" value="baseline and differential"/>
</dbReference>
<dbReference type="PROSITE" id="PS00022">
    <property type="entry name" value="EGF_1"/>
    <property type="match status" value="3"/>
</dbReference>
<evidence type="ECO:0000256" key="1">
    <source>
        <dbReference type="ARBA" id="ARBA00004613"/>
    </source>
</evidence>
<evidence type="ECO:0000313" key="9">
    <source>
        <dbReference type="EMBL" id="SMQ44711.1"/>
    </source>
</evidence>
<dbReference type="SUPFAM" id="SSF56436">
    <property type="entry name" value="C-type lectin-like"/>
    <property type="match status" value="1"/>
</dbReference>
<dbReference type="InterPro" id="IPR057085">
    <property type="entry name" value="Ig_Irg-7"/>
</dbReference>
<feature type="signal peptide" evidence="5">
    <location>
        <begin position="1"/>
        <end position="17"/>
    </location>
</feature>
<dbReference type="SMART" id="SM00181">
    <property type="entry name" value="EGF"/>
    <property type="match status" value="3"/>
</dbReference>
<feature type="domain" description="VWFA" evidence="8">
    <location>
        <begin position="1936"/>
        <end position="2123"/>
    </location>
</feature>
<dbReference type="Pfam" id="PF23623">
    <property type="entry name" value="GBD_IRG7_N"/>
    <property type="match status" value="1"/>
</dbReference>
<evidence type="ECO:0007829" key="12">
    <source>
        <dbReference type="PeptideAtlas" id="A0A1X7RBP4"/>
    </source>
</evidence>
<dbReference type="PROSITE" id="PS50234">
    <property type="entry name" value="VWFA"/>
    <property type="match status" value="1"/>
</dbReference>
<feature type="disulfide bond" evidence="4">
    <location>
        <begin position="369"/>
        <end position="378"/>
    </location>
</feature>
<dbReference type="InterPro" id="IPR016187">
    <property type="entry name" value="CTDL_fold"/>
</dbReference>
<reference evidence="9 10" key="1">
    <citation type="journal article" date="1998" name="Science">
        <title>Genome sequence of the nematode C. elegans: a platform for investigating biology.</title>
        <authorList>
            <consortium name="The C. elegans sequencing consortium"/>
            <person name="Sulson J.E."/>
            <person name="Waterston R."/>
        </authorList>
    </citation>
    <scope>NUCLEOTIDE SEQUENCE [LARGE SCALE GENOMIC DNA]</scope>
    <source>
        <strain evidence="9 10">Bristol N2</strain>
    </source>
</reference>
<dbReference type="SUPFAM" id="SSF53300">
    <property type="entry name" value="vWA-like"/>
    <property type="match status" value="1"/>
</dbReference>
<dbReference type="SMART" id="SM00327">
    <property type="entry name" value="VWA"/>
    <property type="match status" value="1"/>
</dbReference>
<dbReference type="SMART" id="SM00034">
    <property type="entry name" value="CLECT"/>
    <property type="match status" value="1"/>
</dbReference>
<dbReference type="InterPro" id="IPR001304">
    <property type="entry name" value="C-type_lectin-like"/>
</dbReference>
<feature type="disulfide bond" evidence="4">
    <location>
        <begin position="1461"/>
        <end position="1470"/>
    </location>
</feature>
<sequence length="2130" mass="235917">MLKFVITSILLLRVCSGVSIPNKSQHGELTKSLNSKLKQLVALNLSEPSQRVQPTFSSRPKLLDQTSPVTCYNKSIDILPHDGTAKFGDLVESDFSATCSDTFTFYVDNFIEEFFVIINTLDALNPRATVYNPIGGEVSTCKDITTDVTQTIHLICNGKNVHGTGAYTVQLSADLNKPCIFEVRAPTKLTVDGGFVEDVRDDDVQKVIFSTANQGIFRFPLENQAAFLAFKVESEEFPIHPDEVHLYVNGLFDQKMDLNLRYGCSTPHITQQSYNCTSQNLYHAKFRGYDSDGNRFQRIYDFSCDLSEITFTTPSVHVSTTPARFCENGGILYNETGCYCGEFFTGGNCEIPLCLNGGTTTPDNAGCICDVGYSGAHCEHISCLQQSDDNFDEAQSAIAFVIRSSSSMKAQLNEIAEAATNIVEYYELHYPIFFQKFILTVVSNNAITFSHEYDIGEDFANSIRSLVAPPTETECDDALLAGISKTLENSAFKKYPNSPVFVFSDGTANDDFTTAGFLMEQIVNTRAQILFMITESASGSCNVDVSTNIFESLRSLSQLSRGLLIQTSLMQLSDATFSVAQDLWQYDTILTNDLEDCRKAPMFQPFFVDQSIDFLTLRASGSNLSPILTLPNNTQLSPQLFYSNGDFYVWRTEKPPVGAYFLNINTNSSHNSFCQYRLMGRSTYRLYTSVTDNIGTDDTYHAPVYQTTSHLVARMDSLYLDDPLDTTLEAVVWFNDPQTSQRQVLYASSGAWRDQCEYEMYFGMFSCPQPYLPLYINIYTNDGYGQVVLRTATSYCSATIPNPVDSNCLNGGVYYNSTCQCPTHFSGDKCQQIICENGGNALFGTCQCPSGFSGQFCEVTRCFEYNSYGFWGFNHRSLTIMIHDSLTTRSTLRTLNDAAPRVINDILYQHPKWISNYQLIEFNSTTHTLIVDSESGQDLVTGIFNLYDQNRNHAGYSCLGLNFYSTLLEAISHDNVQWGGMIYVFLYGQPAQDLDSYEKILQRIEVNKIQINVVQSSLNPCGQDISLDGLISLTQFSGGSFITATTPNAGNVFNQVPTNYMSNLIYENIAQDCTDTTFYVPIDVGTQSFTTYVQGFLNTDVQYTSPTDSLSTVTNVFNDLGTNARIDHVARVCDDGWTADGIHCFKFSFEEKSWYAALADCHSEKSVLTGIFNQAEQDGLHYSSDGAQFWIGLSDVLNPGQWEWDTLNDKLNLTLQDTQYTNWMPGQPVLDAKKSCVVDSNKGDKSYRGWMTEDCTKKYYFVCQKHAYSADYSPSDPEINHLSRGIWKIRVRANGQCSISIRSQSTVQVATRFTTNIHDDVGKEEPNKNTDMNRLVIFTYGVENKNGAEYAHFYYDNFTMLQAQSLTYRDNCMFSFISTPFSCPNFYYQMLITGIDDSGYLYQRIVPAACIGGVNENSCANGGVYYKGTCICAPNFYGDACDYAYCQNGGYLSANLNKCTCPSNFGGQFCEMPICDRNQLDVPAIGDVHRTFIVVLDGSNNDIMKSVNDNIEKTINGVLTAIQSQDPAWFTNFVGVVFRDAESAKANPPIPSTSKVFTTTNSSEFASMLATEVKNNPYTAGQQKRDIFTGIVKAIVNQNVVLNSKVFVITAGNAEDTLDRPTVISALALSHSSVNFLFIGDTKPPGDAVTYDDPTVRSMFEAAHITGGAAYQLTSADDLQTTWLSVLASLHQSYYVVTHQLNNCSNYQDYIQLDANGTEAIIDIFAQTAPEIGIYDVDNKQVDSFSIVKSKTNTVRVFKQTGEQPGVWTIDVDYGMSNSGPCTLNIRTQSKLEVDLGFTQDVASDQGYHDGGAVLFPRGGDFENAIVADISEGGTLTYAQIFDLDETRIAWASPLIKRDGCAYPFISEYTFQCYRNQFVVALDGLDFEGHPFRRTFTVHCDGEIRPQPTPSAASPTLEFTTATTVKTCDPSTAMLDVIIAFDSSGSISDEMYYATVGAVNTIGNAISIGHDHSRILLGTYDAISHFSGDLNTLDTFEAYQNKLADLFSLGYTGINGNNIQSVMDYIVLQNNSAPFRPAPVRKFLMLLSSQGWDKGNVSEGKENGFSDPAPAARNLHKLGLETFAIGLGTSANMTQLNAIAKCSTQVNDQNELTSTISQIISLLCGSIPIC</sequence>
<dbReference type="OrthoDB" id="441660at2759"/>
<dbReference type="PROSITE" id="PS50026">
    <property type="entry name" value="EGF_3"/>
    <property type="match status" value="3"/>
</dbReference>
<dbReference type="Bgee" id="WBGene00022858">
    <property type="expression patterns" value="Expressed in adult organism and 2 other cell types or tissues"/>
</dbReference>
<dbReference type="PANTHER" id="PTHR47324">
    <property type="entry name" value="PROTEIN IRG-7-RELATED"/>
    <property type="match status" value="1"/>
</dbReference>
<feature type="domain" description="EGF-like" evidence="6">
    <location>
        <begin position="826"/>
        <end position="858"/>
    </location>
</feature>
<proteinExistence type="evidence at protein level"/>
<dbReference type="InterPro" id="IPR016186">
    <property type="entry name" value="C-type_lectin-like/link_sf"/>
</dbReference>
<dbReference type="EMBL" id="BX284606">
    <property type="protein sequence ID" value="SMQ44711.1"/>
    <property type="molecule type" value="Genomic_DNA"/>
</dbReference>
<dbReference type="PROSITE" id="PS01186">
    <property type="entry name" value="EGF_2"/>
    <property type="match status" value="2"/>
</dbReference>
<dbReference type="Proteomes" id="UP000001940">
    <property type="component" value="Chromosome X"/>
</dbReference>
<dbReference type="SMART" id="SM00604">
    <property type="entry name" value="MD"/>
    <property type="match status" value="3"/>
</dbReference>
<feature type="domain" description="C-type lectin" evidence="7">
    <location>
        <begin position="1140"/>
        <end position="1264"/>
    </location>
</feature>
<protein>
    <submittedName>
        <fullName evidence="9">VWFA domain-containing protein</fullName>
    </submittedName>
</protein>
<evidence type="ECO:0000259" key="8">
    <source>
        <dbReference type="PROSITE" id="PS50234"/>
    </source>
</evidence>
<evidence type="ECO:0000256" key="3">
    <source>
        <dbReference type="ARBA" id="ARBA00022729"/>
    </source>
</evidence>
<dbReference type="Gene3D" id="3.40.50.410">
    <property type="entry name" value="von Willebrand factor, type A domain"/>
    <property type="match status" value="1"/>
</dbReference>
<dbReference type="InterPro" id="IPR006582">
    <property type="entry name" value="MD_domain"/>
</dbReference>
<evidence type="ECO:0000259" key="7">
    <source>
        <dbReference type="PROSITE" id="PS50041"/>
    </source>
</evidence>
<dbReference type="PROSITE" id="PS50041">
    <property type="entry name" value="C_TYPE_LECTIN_2"/>
    <property type="match status" value="1"/>
</dbReference>
<dbReference type="Pfam" id="PF25106">
    <property type="entry name" value="VWA_4"/>
    <property type="match status" value="1"/>
</dbReference>
<keyword evidence="2" id="KW-0964">Secreted</keyword>
<evidence type="ECO:0000259" key="6">
    <source>
        <dbReference type="PROSITE" id="PS50026"/>
    </source>
</evidence>
<evidence type="ECO:0000313" key="10">
    <source>
        <dbReference type="Proteomes" id="UP000001940"/>
    </source>
</evidence>
<feature type="domain" description="EGF-like" evidence="6">
    <location>
        <begin position="1437"/>
        <end position="1471"/>
    </location>
</feature>
<dbReference type="FunCoup" id="A0A1X7RBP4">
    <property type="interactions" value="334"/>
</dbReference>
<dbReference type="InterPro" id="IPR057086">
    <property type="entry name" value="GBD_Irg-7_N"/>
</dbReference>
<gene>
    <name evidence="9 11" type="primary">hrg-11.4</name>
    <name evidence="9" type="ORF">CELE_ZK1193.2</name>
    <name evidence="11" type="ORF">ZK1193.2</name>
</gene>
<feature type="chain" id="PRO_5010856207" evidence="5">
    <location>
        <begin position="18"/>
        <end position="2130"/>
    </location>
</feature>
<dbReference type="AGR" id="WB:WBGene00022858"/>
<dbReference type="WormBase" id="ZK1193.2a">
    <property type="protein sequence ID" value="CE51973"/>
    <property type="gene ID" value="WBGene00022858"/>
    <property type="gene designation" value="hrg-11.4"/>
</dbReference>
<dbReference type="InterPro" id="IPR056861">
    <property type="entry name" value="HMCN1-like_VWA"/>
</dbReference>
<keyword evidence="4" id="KW-0245">EGF-like domain</keyword>
<evidence type="ECO:0000256" key="5">
    <source>
        <dbReference type="SAM" id="SignalP"/>
    </source>
</evidence>
<feature type="disulfide bond" evidence="4">
    <location>
        <begin position="848"/>
        <end position="857"/>
    </location>
</feature>
<keyword evidence="4" id="KW-1015">Disulfide bond</keyword>
<dbReference type="SMR" id="A0A1X7RBP4"/>
<dbReference type="InterPro" id="IPR053295">
    <property type="entry name" value="Innate_immunity_reg"/>
</dbReference>
<dbReference type="Gene3D" id="3.10.100.10">
    <property type="entry name" value="Mannose-Binding Protein A, subunit A"/>
    <property type="match status" value="1"/>
</dbReference>
<organism evidence="9 10">
    <name type="scientific">Caenorhabditis elegans</name>
    <dbReference type="NCBI Taxonomy" id="6239"/>
    <lineage>
        <taxon>Eukaryota</taxon>
        <taxon>Metazoa</taxon>
        <taxon>Ecdysozoa</taxon>
        <taxon>Nematoda</taxon>
        <taxon>Chromadorea</taxon>
        <taxon>Rhabditida</taxon>
        <taxon>Rhabditina</taxon>
        <taxon>Rhabditomorpha</taxon>
        <taxon>Rhabditoidea</taxon>
        <taxon>Rhabditidae</taxon>
        <taxon>Peloderinae</taxon>
        <taxon>Caenorhabditis</taxon>
    </lineage>
</organism>
<dbReference type="CDD" id="cd00037">
    <property type="entry name" value="CLECT"/>
    <property type="match status" value="1"/>
</dbReference>
<evidence type="ECO:0000256" key="4">
    <source>
        <dbReference type="PROSITE-ProRule" id="PRU00076"/>
    </source>
</evidence>
<evidence type="ECO:0000256" key="2">
    <source>
        <dbReference type="ARBA" id="ARBA00022525"/>
    </source>
</evidence>
<dbReference type="InterPro" id="IPR036465">
    <property type="entry name" value="vWFA_dom_sf"/>
</dbReference>
<dbReference type="Gene3D" id="2.10.25.10">
    <property type="entry name" value="Laminin"/>
    <property type="match status" value="3"/>
</dbReference>
<keyword evidence="12" id="KW-1267">Proteomics identification</keyword>
<evidence type="ECO:0000313" key="11">
    <source>
        <dbReference type="WormBase" id="ZK1193.2a"/>
    </source>
</evidence>
<dbReference type="InterPro" id="IPR002035">
    <property type="entry name" value="VWF_A"/>
</dbReference>
<comment type="caution">
    <text evidence="4">Lacks conserved residue(s) required for the propagation of feature annotation.</text>
</comment>